<evidence type="ECO:0000313" key="2">
    <source>
        <dbReference type="EMBL" id="JAA68589.1"/>
    </source>
</evidence>
<accession>A0A0K8RDM1</accession>
<evidence type="ECO:0000256" key="1">
    <source>
        <dbReference type="SAM" id="SignalP"/>
    </source>
</evidence>
<proteinExistence type="evidence at transcript level"/>
<protein>
    <submittedName>
        <fullName evidence="2">Putative ixodes 10 kDa peptide protein</fullName>
    </submittedName>
</protein>
<keyword evidence="1" id="KW-0732">Signal</keyword>
<name>A0A0K8RDM1_IXORI</name>
<reference evidence="2" key="1">
    <citation type="submission" date="2012-12" db="EMBL/GenBank/DDBJ databases">
        <title>Identification and characterization of a phenylalanine ammonia-lyase gene family in Isatis indigotica Fort.</title>
        <authorList>
            <person name="Liu Q."/>
            <person name="Chen J."/>
            <person name="Zhou X."/>
            <person name="Di P."/>
            <person name="Xiao Y."/>
            <person name="Xuan H."/>
            <person name="Zhang L."/>
            <person name="Chen W."/>
        </authorList>
    </citation>
    <scope>NUCLEOTIDE SEQUENCE</scope>
    <source>
        <tissue evidence="2">Salivary gland</tissue>
    </source>
</reference>
<organism evidence="2">
    <name type="scientific">Ixodes ricinus</name>
    <name type="common">Common tick</name>
    <name type="synonym">Acarus ricinus</name>
    <dbReference type="NCBI Taxonomy" id="34613"/>
    <lineage>
        <taxon>Eukaryota</taxon>
        <taxon>Metazoa</taxon>
        <taxon>Ecdysozoa</taxon>
        <taxon>Arthropoda</taxon>
        <taxon>Chelicerata</taxon>
        <taxon>Arachnida</taxon>
        <taxon>Acari</taxon>
        <taxon>Parasitiformes</taxon>
        <taxon>Ixodida</taxon>
        <taxon>Ixodoidea</taxon>
        <taxon>Ixodidae</taxon>
        <taxon>Ixodinae</taxon>
        <taxon>Ixodes</taxon>
    </lineage>
</organism>
<dbReference type="AlphaFoldDB" id="A0A0K8RDM1"/>
<sequence>MYRNISIIVLVLFAMVLGLPESQGEGSEINFAECFRAAYVGGNIFCRMSGYGTFNSLIFETCDLVCGGPTVKLPKKACRKGSLRSGCTKDVIETFKEWSTDMRKRKYDLIQRWCTNA</sequence>
<dbReference type="EMBL" id="GADI01005219">
    <property type="protein sequence ID" value="JAA68589.1"/>
    <property type="molecule type" value="mRNA"/>
</dbReference>
<feature type="chain" id="PRO_5005517611" evidence="1">
    <location>
        <begin position="25"/>
        <end position="117"/>
    </location>
</feature>
<feature type="signal peptide" evidence="1">
    <location>
        <begin position="1"/>
        <end position="24"/>
    </location>
</feature>